<accession>D5BHT5</accession>
<dbReference type="EMBL" id="CP001650">
    <property type="protein sequence ID" value="ADF51323.1"/>
    <property type="molecule type" value="Genomic_DNA"/>
</dbReference>
<evidence type="ECO:0000256" key="1">
    <source>
        <dbReference type="SAM" id="SignalP"/>
    </source>
</evidence>
<keyword evidence="3" id="KW-1185">Reference proteome</keyword>
<sequence>MKNLFFFAFISIMFCSTIGAQEFHVFLQDIQEIRTSVFADDARRKVVNQLKILTSVNGITLDKNHLIKLQSLKVLDDKGEVLQLIDTSIREQYSSRKSKEIVLETPSRKAKKITITGTLNYFTPTQENKAYIRIDNFIERIGENLLSDHPKKAQLSILKHEKLSKLEVEIDKSITKDMEERYEELSEQEVLDIELSRKILKDIVRRGTDNRAHFINFKIYPSPKDFHSIKVYNEKDQLISYGFASVEQLYQINLSEEPTSGSYIEVILENNTAIKQLDFSLENIYLP</sequence>
<dbReference type="Proteomes" id="UP000001654">
    <property type="component" value="Chromosome"/>
</dbReference>
<name>D5BHT5_ZUNPS</name>
<dbReference type="KEGG" id="zpr:ZPR_0977"/>
<protein>
    <recommendedName>
        <fullName evidence="4">Secreted protein</fullName>
    </recommendedName>
</protein>
<gene>
    <name evidence="2" type="ordered locus">ZPR_0977</name>
</gene>
<dbReference type="STRING" id="655815.ZPR_0977"/>
<dbReference type="HOGENOM" id="CLU_969596_0_0_10"/>
<evidence type="ECO:0008006" key="4">
    <source>
        <dbReference type="Google" id="ProtNLM"/>
    </source>
</evidence>
<dbReference type="AlphaFoldDB" id="D5BHT5"/>
<dbReference type="OrthoDB" id="1235016at2"/>
<evidence type="ECO:0000313" key="2">
    <source>
        <dbReference type="EMBL" id="ADF51323.1"/>
    </source>
</evidence>
<reference evidence="2 3" key="1">
    <citation type="journal article" date="2010" name="BMC Genomics">
        <title>The complete genome of Zunongwangia profunda SM-A87 reveals its adaptation to the deep-sea environment and ecological role in sedimentary organic nitrogen degradation.</title>
        <authorList>
            <person name="Qin Q.L."/>
            <person name="Zhang X.Y."/>
            <person name="Wang X.M."/>
            <person name="Liu G.M."/>
            <person name="Chen X.L."/>
            <person name="Xie B.B."/>
            <person name="Dang H.Y."/>
            <person name="Zhou B.C."/>
            <person name="Yu J."/>
            <person name="Zhang Y.Z."/>
        </authorList>
    </citation>
    <scope>NUCLEOTIDE SEQUENCE [LARGE SCALE GENOMIC DNA]</scope>
    <source>
        <strain evidence="3">DSM 18752 / CCTCC AB 206139 / SM-A87</strain>
    </source>
</reference>
<dbReference type="RefSeq" id="WP_013070475.1">
    <property type="nucleotide sequence ID" value="NC_014041.1"/>
</dbReference>
<proteinExistence type="predicted"/>
<keyword evidence="1" id="KW-0732">Signal</keyword>
<evidence type="ECO:0000313" key="3">
    <source>
        <dbReference type="Proteomes" id="UP000001654"/>
    </source>
</evidence>
<organism evidence="2 3">
    <name type="scientific">Zunongwangia profunda (strain DSM 18752 / CCTCC AB 206139 / SM-A87)</name>
    <name type="common">Wangia profunda</name>
    <dbReference type="NCBI Taxonomy" id="655815"/>
    <lineage>
        <taxon>Bacteria</taxon>
        <taxon>Pseudomonadati</taxon>
        <taxon>Bacteroidota</taxon>
        <taxon>Flavobacteriia</taxon>
        <taxon>Flavobacteriales</taxon>
        <taxon>Flavobacteriaceae</taxon>
        <taxon>Zunongwangia</taxon>
    </lineage>
</organism>
<feature type="chain" id="PRO_5003069911" description="Secreted protein" evidence="1">
    <location>
        <begin position="21"/>
        <end position="287"/>
    </location>
</feature>
<feature type="signal peptide" evidence="1">
    <location>
        <begin position="1"/>
        <end position="20"/>
    </location>
</feature>